<evidence type="ECO:0000313" key="1">
    <source>
        <dbReference type="EMBL" id="CAE8633037.1"/>
    </source>
</evidence>
<name>A0A813H562_POLGL</name>
<dbReference type="EMBL" id="CAJNNV010030603">
    <property type="protein sequence ID" value="CAE8633037.1"/>
    <property type="molecule type" value="Genomic_DNA"/>
</dbReference>
<proteinExistence type="predicted"/>
<sequence>VRSIVSSEEILQMPELLAELQGRLGDEVRVLLILESQKRLHGPRFVQGQPDLMLYYLSGDVHDQSKSHPDGDAPYASPVLCALDWCVGRRTVSDADTFPDLKAALDATDPYPFGLKGLGGLEAFESELHPLREPTTTTVLLQPATTTTTVLLQPVTTTTTVLLQQPTTTTVLLHPQQQPTTTTATVLLAPAIGLQQQQHQPQQQRQPQLQPTIPTTTVLLAPATTSTYSGGHLYHSGISLAPFPTAPPLHPQLGGRRLI</sequence>
<dbReference type="AlphaFoldDB" id="A0A813H562"/>
<comment type="caution">
    <text evidence="1">The sequence shown here is derived from an EMBL/GenBank/DDBJ whole genome shotgun (WGS) entry which is preliminary data.</text>
</comment>
<protein>
    <submittedName>
        <fullName evidence="1">Uncharacterized protein</fullName>
    </submittedName>
</protein>
<evidence type="ECO:0000313" key="2">
    <source>
        <dbReference type="Proteomes" id="UP000654075"/>
    </source>
</evidence>
<dbReference type="Proteomes" id="UP000654075">
    <property type="component" value="Unassembled WGS sequence"/>
</dbReference>
<gene>
    <name evidence="1" type="ORF">PGLA1383_LOCUS48951</name>
</gene>
<organism evidence="1 2">
    <name type="scientific">Polarella glacialis</name>
    <name type="common">Dinoflagellate</name>
    <dbReference type="NCBI Taxonomy" id="89957"/>
    <lineage>
        <taxon>Eukaryota</taxon>
        <taxon>Sar</taxon>
        <taxon>Alveolata</taxon>
        <taxon>Dinophyceae</taxon>
        <taxon>Suessiales</taxon>
        <taxon>Suessiaceae</taxon>
        <taxon>Polarella</taxon>
    </lineage>
</organism>
<accession>A0A813H562</accession>
<feature type="non-terminal residue" evidence="1">
    <location>
        <position position="1"/>
    </location>
</feature>
<reference evidence="1" key="1">
    <citation type="submission" date="2021-02" db="EMBL/GenBank/DDBJ databases">
        <authorList>
            <person name="Dougan E. K."/>
            <person name="Rhodes N."/>
            <person name="Thang M."/>
            <person name="Chan C."/>
        </authorList>
    </citation>
    <scope>NUCLEOTIDE SEQUENCE</scope>
</reference>
<keyword evidence="2" id="KW-1185">Reference proteome</keyword>